<dbReference type="SUPFAM" id="SSF54427">
    <property type="entry name" value="NTF2-like"/>
    <property type="match status" value="1"/>
</dbReference>
<dbReference type="Gene3D" id="3.10.450.50">
    <property type="match status" value="1"/>
</dbReference>
<dbReference type="Proteomes" id="UP001597112">
    <property type="component" value="Unassembled WGS sequence"/>
</dbReference>
<protein>
    <submittedName>
        <fullName evidence="2">Nuclear transport factor 2 family protein</fullName>
    </submittedName>
</protein>
<name>A0ABW3K0P2_9BACT</name>
<sequence>MEHKQLIEQFYTAFQNRDYTTMQNCYHADATFHDPAFQDLRANEVRVMWQMLLTSAKDLKVSFDNVQATGNTGSCTWQAWYTFSKTGRPVHNVIRASFEFKEGKILRHRDSFDLWRWSRQALGASGLLLGWSPLVQNKIHSNAKAALQKYIAGR</sequence>
<dbReference type="InterPro" id="IPR032710">
    <property type="entry name" value="NTF2-like_dom_sf"/>
</dbReference>
<dbReference type="Pfam" id="PF12680">
    <property type="entry name" value="SnoaL_2"/>
    <property type="match status" value="1"/>
</dbReference>
<evidence type="ECO:0000313" key="3">
    <source>
        <dbReference type="Proteomes" id="UP001597112"/>
    </source>
</evidence>
<evidence type="ECO:0000259" key="1">
    <source>
        <dbReference type="Pfam" id="PF12680"/>
    </source>
</evidence>
<organism evidence="2 3">
    <name type="scientific">Ohtaekwangia kribbensis</name>
    <dbReference type="NCBI Taxonomy" id="688913"/>
    <lineage>
        <taxon>Bacteria</taxon>
        <taxon>Pseudomonadati</taxon>
        <taxon>Bacteroidota</taxon>
        <taxon>Cytophagia</taxon>
        <taxon>Cytophagales</taxon>
        <taxon>Fulvivirgaceae</taxon>
        <taxon>Ohtaekwangia</taxon>
    </lineage>
</organism>
<comment type="caution">
    <text evidence="2">The sequence shown here is derived from an EMBL/GenBank/DDBJ whole genome shotgun (WGS) entry which is preliminary data.</text>
</comment>
<keyword evidence="3" id="KW-1185">Reference proteome</keyword>
<dbReference type="EMBL" id="JBHTKA010000001">
    <property type="protein sequence ID" value="MFD0998731.1"/>
    <property type="molecule type" value="Genomic_DNA"/>
</dbReference>
<gene>
    <name evidence="2" type="ORF">ACFQ21_05410</name>
</gene>
<accession>A0ABW3K0P2</accession>
<evidence type="ECO:0000313" key="2">
    <source>
        <dbReference type="EMBL" id="MFD0998731.1"/>
    </source>
</evidence>
<proteinExistence type="predicted"/>
<feature type="domain" description="SnoaL-like" evidence="1">
    <location>
        <begin position="7"/>
        <end position="108"/>
    </location>
</feature>
<dbReference type="RefSeq" id="WP_377575915.1">
    <property type="nucleotide sequence ID" value="NZ_JBHTKA010000001.1"/>
</dbReference>
<dbReference type="InterPro" id="IPR037401">
    <property type="entry name" value="SnoaL-like"/>
</dbReference>
<reference evidence="3" key="1">
    <citation type="journal article" date="2019" name="Int. J. Syst. Evol. Microbiol.">
        <title>The Global Catalogue of Microorganisms (GCM) 10K type strain sequencing project: providing services to taxonomists for standard genome sequencing and annotation.</title>
        <authorList>
            <consortium name="The Broad Institute Genomics Platform"/>
            <consortium name="The Broad Institute Genome Sequencing Center for Infectious Disease"/>
            <person name="Wu L."/>
            <person name="Ma J."/>
        </authorList>
    </citation>
    <scope>NUCLEOTIDE SEQUENCE [LARGE SCALE GENOMIC DNA]</scope>
    <source>
        <strain evidence="3">CCUG 58938</strain>
    </source>
</reference>